<feature type="domain" description="Peptidase S54 rhomboid" evidence="14">
    <location>
        <begin position="2"/>
        <end position="137"/>
    </location>
</feature>
<feature type="transmembrane region" description="Helical" evidence="13">
    <location>
        <begin position="6"/>
        <end position="23"/>
    </location>
</feature>
<evidence type="ECO:0000256" key="12">
    <source>
        <dbReference type="ARBA" id="ARBA00042081"/>
    </source>
</evidence>
<dbReference type="GO" id="GO:0006508">
    <property type="term" value="P:proteolysis"/>
    <property type="evidence" value="ECO:0007669"/>
    <property type="project" value="UniProtKB-KW"/>
</dbReference>
<evidence type="ECO:0000259" key="14">
    <source>
        <dbReference type="Pfam" id="PF01694"/>
    </source>
</evidence>
<dbReference type="STRING" id="5486.A0A367XQ68"/>
<feature type="transmembrane region" description="Helical" evidence="13">
    <location>
        <begin position="60"/>
        <end position="76"/>
    </location>
</feature>
<accession>A0A367XQ68</accession>
<organism evidence="15 16">
    <name type="scientific">Candida viswanathii</name>
    <dbReference type="NCBI Taxonomy" id="5486"/>
    <lineage>
        <taxon>Eukaryota</taxon>
        <taxon>Fungi</taxon>
        <taxon>Dikarya</taxon>
        <taxon>Ascomycota</taxon>
        <taxon>Saccharomycotina</taxon>
        <taxon>Pichiomycetes</taxon>
        <taxon>Debaryomycetaceae</taxon>
        <taxon>Candida/Lodderomyces clade</taxon>
        <taxon>Candida</taxon>
    </lineage>
</organism>
<evidence type="ECO:0000256" key="9">
    <source>
        <dbReference type="ARBA" id="ARBA00023136"/>
    </source>
</evidence>
<evidence type="ECO:0000256" key="8">
    <source>
        <dbReference type="ARBA" id="ARBA00022989"/>
    </source>
</evidence>
<dbReference type="GO" id="GO:0004252">
    <property type="term" value="F:serine-type endopeptidase activity"/>
    <property type="evidence" value="ECO:0007669"/>
    <property type="project" value="InterPro"/>
</dbReference>
<dbReference type="PANTHER" id="PTHR43066:SF1">
    <property type="entry name" value="RHOMBOID PROTEIN 2"/>
    <property type="match status" value="1"/>
</dbReference>
<dbReference type="Pfam" id="PF01694">
    <property type="entry name" value="Rhomboid"/>
    <property type="match status" value="1"/>
</dbReference>
<evidence type="ECO:0000256" key="6">
    <source>
        <dbReference type="ARBA" id="ARBA00022692"/>
    </source>
</evidence>
<evidence type="ECO:0000256" key="4">
    <source>
        <dbReference type="ARBA" id="ARBA00013039"/>
    </source>
</evidence>
<dbReference type="Gene3D" id="1.20.1540.10">
    <property type="entry name" value="Rhomboid-like"/>
    <property type="match status" value="1"/>
</dbReference>
<evidence type="ECO:0000256" key="11">
    <source>
        <dbReference type="ARBA" id="ARBA00039804"/>
    </source>
</evidence>
<keyword evidence="16" id="KW-1185">Reference proteome</keyword>
<keyword evidence="7" id="KW-0378">Hydrolase</keyword>
<evidence type="ECO:0000313" key="15">
    <source>
        <dbReference type="EMBL" id="RCK55763.1"/>
    </source>
</evidence>
<feature type="transmembrane region" description="Helical" evidence="13">
    <location>
        <begin position="97"/>
        <end position="114"/>
    </location>
</feature>
<dbReference type="GO" id="GO:0005794">
    <property type="term" value="C:Golgi apparatus"/>
    <property type="evidence" value="ECO:0007669"/>
    <property type="project" value="UniProtKB-SubCell"/>
</dbReference>
<evidence type="ECO:0000313" key="16">
    <source>
        <dbReference type="Proteomes" id="UP000253472"/>
    </source>
</evidence>
<name>A0A367XQ68_9ASCO</name>
<dbReference type="EMBL" id="QLNQ01000029">
    <property type="protein sequence ID" value="RCK55763.1"/>
    <property type="molecule type" value="Genomic_DNA"/>
</dbReference>
<dbReference type="InterPro" id="IPR035952">
    <property type="entry name" value="Rhomboid-like_sf"/>
</dbReference>
<keyword evidence="8 13" id="KW-1133">Transmembrane helix</keyword>
<proteinExistence type="inferred from homology"/>
<comment type="catalytic activity">
    <reaction evidence="1">
        <text>Cleaves type-1 transmembrane domains using a catalytic dyad composed of serine and histidine that are contributed by different transmembrane domains.</text>
        <dbReference type="EC" id="3.4.21.105"/>
    </reaction>
</comment>
<sequence>MVHISFFHWICNILTLLTPLAVFEMRNGTIYTGVALNLLTIVAGLQYCLAGLIFYPDTGVLGLSGIAFLFMSYMAYQESKFKPIFYTWHFNNMELKIYTLYLPFFVALFFMILFPSSSLPGHVTGILTGYLYSYGYLNKLFPPSDILTAIEKKASPLINLIDKIVKFYKEDECVAIRTSNEYTPMLNGGSDIEQGPATPAATTSATFLNETRVLGSRDSAA</sequence>
<dbReference type="PANTHER" id="PTHR43066">
    <property type="entry name" value="RHOMBOID-RELATED PROTEIN"/>
    <property type="match status" value="1"/>
</dbReference>
<protein>
    <recommendedName>
        <fullName evidence="11">Rhomboid-type serine protease 2</fullName>
        <ecNumber evidence="4">3.4.21.105</ecNumber>
    </recommendedName>
    <alternativeName>
        <fullName evidence="12">Rhomboid protein 2</fullName>
    </alternativeName>
</protein>
<dbReference type="SUPFAM" id="SSF144091">
    <property type="entry name" value="Rhomboid-like"/>
    <property type="match status" value="1"/>
</dbReference>
<feature type="transmembrane region" description="Helical" evidence="13">
    <location>
        <begin position="30"/>
        <end position="54"/>
    </location>
</feature>
<evidence type="ECO:0000256" key="2">
    <source>
        <dbReference type="ARBA" id="ARBA00004257"/>
    </source>
</evidence>
<evidence type="ECO:0000256" key="3">
    <source>
        <dbReference type="ARBA" id="ARBA00009045"/>
    </source>
</evidence>
<dbReference type="InterPro" id="IPR022764">
    <property type="entry name" value="Peptidase_S54_rhomboid_dom"/>
</dbReference>
<keyword evidence="6 13" id="KW-0812">Transmembrane</keyword>
<dbReference type="GO" id="GO:0016020">
    <property type="term" value="C:membrane"/>
    <property type="evidence" value="ECO:0007669"/>
    <property type="project" value="InterPro"/>
</dbReference>
<dbReference type="Proteomes" id="UP000253472">
    <property type="component" value="Unassembled WGS sequence"/>
</dbReference>
<gene>
    <name evidence="15" type="primary">RBD2</name>
    <name evidence="15" type="ORF">Cantr_05729</name>
</gene>
<evidence type="ECO:0000256" key="1">
    <source>
        <dbReference type="ARBA" id="ARBA00000156"/>
    </source>
</evidence>
<evidence type="ECO:0000256" key="5">
    <source>
        <dbReference type="ARBA" id="ARBA00022670"/>
    </source>
</evidence>
<dbReference type="EC" id="3.4.21.105" evidence="4"/>
<comment type="caution">
    <text evidence="15">The sequence shown here is derived from an EMBL/GenBank/DDBJ whole genome shotgun (WGS) entry which is preliminary data.</text>
</comment>
<comment type="similarity">
    <text evidence="3">Belongs to the peptidase S54 family.</text>
</comment>
<evidence type="ECO:0000256" key="13">
    <source>
        <dbReference type="SAM" id="Phobius"/>
    </source>
</evidence>
<evidence type="ECO:0000256" key="10">
    <source>
        <dbReference type="ARBA" id="ARBA00037147"/>
    </source>
</evidence>
<evidence type="ECO:0000256" key="7">
    <source>
        <dbReference type="ARBA" id="ARBA00022801"/>
    </source>
</evidence>
<comment type="function">
    <text evidence="10">Probable rhomboid-type serine protease that catalyzes intramembrane proteolysis.</text>
</comment>
<dbReference type="OrthoDB" id="10257275at2759"/>
<keyword evidence="5" id="KW-0645">Protease</keyword>
<comment type="subcellular location">
    <subcellularLocation>
        <location evidence="2">Golgi apparatus</location>
        <location evidence="2">cis-Golgi network membrane</location>
        <topology evidence="2">Multi-pass membrane protein</topology>
    </subcellularLocation>
</comment>
<keyword evidence="9 13" id="KW-0472">Membrane</keyword>
<reference evidence="15 16" key="1">
    <citation type="submission" date="2018-06" db="EMBL/GenBank/DDBJ databases">
        <title>Whole genome sequencing of Candida tropicalis (genome annotated by CSBL at Korea University).</title>
        <authorList>
            <person name="Ahn J."/>
        </authorList>
    </citation>
    <scope>NUCLEOTIDE SEQUENCE [LARGE SCALE GENOMIC DNA]</scope>
    <source>
        <strain evidence="15 16">ATCC 20962</strain>
    </source>
</reference>
<dbReference type="AlphaFoldDB" id="A0A367XQ68"/>